<proteinExistence type="predicted"/>
<name>A0A0N4VFH2_ENTVE</name>
<reference evidence="4" key="1">
    <citation type="submission" date="2017-02" db="UniProtKB">
        <authorList>
            <consortium name="WormBaseParasite"/>
        </authorList>
    </citation>
    <scope>IDENTIFICATION</scope>
</reference>
<dbReference type="AlphaFoldDB" id="A0A0N4VFH2"/>
<dbReference type="Proteomes" id="UP000274131">
    <property type="component" value="Unassembled WGS sequence"/>
</dbReference>
<dbReference type="WBParaSite" id="EVEC_0000949301-mRNA-1">
    <property type="protein sequence ID" value="EVEC_0000949301-mRNA-1"/>
    <property type="gene ID" value="EVEC_0000949301"/>
</dbReference>
<gene>
    <name evidence="2" type="ORF">EVEC_LOCUS8902</name>
</gene>
<accession>A0A0N4VFH2</accession>
<keyword evidence="3" id="KW-1185">Reference proteome</keyword>
<evidence type="ECO:0000256" key="1">
    <source>
        <dbReference type="SAM" id="Phobius"/>
    </source>
</evidence>
<organism evidence="4">
    <name type="scientific">Enterobius vermicularis</name>
    <name type="common">Human pinworm</name>
    <dbReference type="NCBI Taxonomy" id="51028"/>
    <lineage>
        <taxon>Eukaryota</taxon>
        <taxon>Metazoa</taxon>
        <taxon>Ecdysozoa</taxon>
        <taxon>Nematoda</taxon>
        <taxon>Chromadorea</taxon>
        <taxon>Rhabditida</taxon>
        <taxon>Spirurina</taxon>
        <taxon>Oxyuridomorpha</taxon>
        <taxon>Oxyuroidea</taxon>
        <taxon>Oxyuridae</taxon>
        <taxon>Enterobius</taxon>
    </lineage>
</organism>
<protein>
    <submittedName>
        <fullName evidence="2 4">Uncharacterized protein</fullName>
    </submittedName>
</protein>
<reference evidence="2 3" key="2">
    <citation type="submission" date="2018-10" db="EMBL/GenBank/DDBJ databases">
        <authorList>
            <consortium name="Pathogen Informatics"/>
        </authorList>
    </citation>
    <scope>NUCLEOTIDE SEQUENCE [LARGE SCALE GENOMIC DNA]</scope>
</reference>
<keyword evidence="1" id="KW-0472">Membrane</keyword>
<sequence length="143" mass="15544">MTMKQRDTSIFVHLFKGEESCETNIGWPLDFTFSITVFEFRIWHIAAAPVVAAAATAEAAAATAAVAAAVLLFIVVAVVVVVGGADADGVFLCVSCLMHKRLLRIVYGEEGDRGGVEEEETKEYFCCVYILAFFFIFDMLSGS</sequence>
<keyword evidence="1" id="KW-1133">Transmembrane helix</keyword>
<evidence type="ECO:0000313" key="3">
    <source>
        <dbReference type="Proteomes" id="UP000274131"/>
    </source>
</evidence>
<evidence type="ECO:0000313" key="4">
    <source>
        <dbReference type="WBParaSite" id="EVEC_0000949301-mRNA-1"/>
    </source>
</evidence>
<evidence type="ECO:0000313" key="2">
    <source>
        <dbReference type="EMBL" id="VDD94151.1"/>
    </source>
</evidence>
<feature type="transmembrane region" description="Helical" evidence="1">
    <location>
        <begin position="68"/>
        <end position="94"/>
    </location>
</feature>
<dbReference type="EMBL" id="UXUI01009684">
    <property type="protein sequence ID" value="VDD94151.1"/>
    <property type="molecule type" value="Genomic_DNA"/>
</dbReference>
<keyword evidence="1" id="KW-0812">Transmembrane</keyword>